<accession>A0A8H5YFQ6</accession>
<dbReference type="PANTHER" id="PTHR35186:SF4">
    <property type="entry name" value="PRION-INHIBITION AND PROPAGATION HELO DOMAIN-CONTAINING PROTEIN"/>
    <property type="match status" value="1"/>
</dbReference>
<dbReference type="Pfam" id="PF24476">
    <property type="entry name" value="DUF7580"/>
    <property type="match status" value="1"/>
</dbReference>
<dbReference type="InterPro" id="IPR027417">
    <property type="entry name" value="P-loop_NTPase"/>
</dbReference>
<comment type="caution">
    <text evidence="2">The sequence shown here is derived from an EMBL/GenBank/DDBJ whole genome shotgun (WGS) entry which is preliminary data.</text>
</comment>
<proteinExistence type="predicted"/>
<keyword evidence="3" id="KW-1185">Reference proteome</keyword>
<evidence type="ECO:0000313" key="2">
    <source>
        <dbReference type="EMBL" id="KAF5710470.1"/>
    </source>
</evidence>
<dbReference type="AlphaFoldDB" id="A0A8H5YFQ6"/>
<reference evidence="2 3" key="1">
    <citation type="submission" date="2020-05" db="EMBL/GenBank/DDBJ databases">
        <title>Identification and distribution of gene clusters putatively required for synthesis of sphingolipid metabolism inhibitors in phylogenetically diverse species of the filamentous fungus Fusarium.</title>
        <authorList>
            <person name="Kim H.-S."/>
            <person name="Busman M."/>
            <person name="Brown D.W."/>
            <person name="Divon H."/>
            <person name="Uhlig S."/>
            <person name="Proctor R.H."/>
        </authorList>
    </citation>
    <scope>NUCLEOTIDE SEQUENCE [LARGE SCALE GENOMIC DNA]</scope>
    <source>
        <strain evidence="2 3">NRRL 26131</strain>
    </source>
</reference>
<gene>
    <name evidence="2" type="ORF">FGLOB1_5458</name>
</gene>
<dbReference type="SUPFAM" id="SSF52540">
    <property type="entry name" value="P-loop containing nucleoside triphosphate hydrolases"/>
    <property type="match status" value="1"/>
</dbReference>
<dbReference type="EMBL" id="JAAQPF010000217">
    <property type="protein sequence ID" value="KAF5710470.1"/>
    <property type="molecule type" value="Genomic_DNA"/>
</dbReference>
<dbReference type="Proteomes" id="UP000532311">
    <property type="component" value="Unassembled WGS sequence"/>
</dbReference>
<sequence>MISNSAHGCNVGVARALWILAAHENVLSADAVGQINIRLRVSRNPSSFQPSISAAEKDQVQSLKNLSSTLSRPSITFLRDFVPMSGFEVAGIVLGSIPIVISALQCYMNGLGTLQNFRSYKRILKSLILTLQTEHVNLQNICEKLLTGIAPQTRIEEMIRDPFGDLWREEEIFNKLRLRLWSSLQIFDDRVQDMREAIEEMMEKLNVGANGKVGWAESSSIKKQFKRATFILQKSNHEEVLTRIRDGVSALQRLAVLNTDLEMQRKSRSQGRLNKLVNGMLSGIYHALRSTMTCKCSGLHDIGLRLTPPSRTVVPEDDDEDIIKELQFRLAVSYLTGSHVNTSKQWNEIMLRSGGGSKMSTVSFTAQSTCTSRKTVGFAVPSTTSSTNSQQSQTVVIESALSNLTFNTLRTMSEPVCSKHIINLCEAMQTMGKRKQGERCGHIQHCYMAQTQKYDVYTLECLGSCDEWSLVPLKQVLQDPALLYGDKLRLAWMIASGVLQMQGTPWVADIPTSEDIFIAQKGGVHQFQHVFVLRHFPEYPRVNASVSPTNPFMLYLGILLIELILGQSIATLDSPKTQTLGPGLPRHILDYEAANKLLGRVMMTGGSGYYNAVERCLRSDMQVVRRSHLQSSSQASRPPYRNMPCFVYINGYPGIGKLTIAKELQQLLPNSKVYHNHLLIDPIDALVERSSPGYYEMRTGLRRYVLSEIATSEYTKDITWIFTDAREASAAGEMGAKDYEAAAGKRGVSFISIVLECEIEENIRRAINPARNQSVSAKLTDETILRPILEKETIYRFGKETELVLDVTKMSSKEAALRIKDNVDQLAACP</sequence>
<protein>
    <recommendedName>
        <fullName evidence="1">DUF7580 domain-containing protein</fullName>
    </recommendedName>
</protein>
<feature type="domain" description="DUF7580" evidence="1">
    <location>
        <begin position="279"/>
        <end position="641"/>
    </location>
</feature>
<evidence type="ECO:0000313" key="3">
    <source>
        <dbReference type="Proteomes" id="UP000532311"/>
    </source>
</evidence>
<organism evidence="2 3">
    <name type="scientific">Fusarium globosum</name>
    <dbReference type="NCBI Taxonomy" id="78864"/>
    <lineage>
        <taxon>Eukaryota</taxon>
        <taxon>Fungi</taxon>
        <taxon>Dikarya</taxon>
        <taxon>Ascomycota</taxon>
        <taxon>Pezizomycotina</taxon>
        <taxon>Sordariomycetes</taxon>
        <taxon>Hypocreomycetidae</taxon>
        <taxon>Hypocreales</taxon>
        <taxon>Nectriaceae</taxon>
        <taxon>Fusarium</taxon>
        <taxon>Fusarium fujikuroi species complex</taxon>
    </lineage>
</organism>
<dbReference type="Gene3D" id="3.40.50.300">
    <property type="entry name" value="P-loop containing nucleotide triphosphate hydrolases"/>
    <property type="match status" value="1"/>
</dbReference>
<dbReference type="PANTHER" id="PTHR35186">
    <property type="entry name" value="ANK_REP_REGION DOMAIN-CONTAINING PROTEIN"/>
    <property type="match status" value="1"/>
</dbReference>
<evidence type="ECO:0000259" key="1">
    <source>
        <dbReference type="Pfam" id="PF24476"/>
    </source>
</evidence>
<name>A0A8H5YFQ6_9HYPO</name>
<dbReference type="InterPro" id="IPR056002">
    <property type="entry name" value="DUF7580"/>
</dbReference>